<dbReference type="PANTHER" id="PTHR11240:SF22">
    <property type="entry name" value="RIBONUCLEASE T2"/>
    <property type="match status" value="1"/>
</dbReference>
<dbReference type="Gene3D" id="3.90.730.10">
    <property type="entry name" value="Ribonuclease T2-like"/>
    <property type="match status" value="1"/>
</dbReference>
<dbReference type="OrthoDB" id="435754at2759"/>
<protein>
    <submittedName>
        <fullName evidence="5">Ribonuclease Oy</fullName>
    </submittedName>
</protein>
<feature type="active site" evidence="3">
    <location>
        <position position="89"/>
    </location>
</feature>
<dbReference type="PROSITE" id="PS00531">
    <property type="entry name" value="RNASE_T2_2"/>
    <property type="match status" value="1"/>
</dbReference>
<sequence>MKTVISLNLEGSTMLYSMLPCILVLTAISNTVTAAYIGDIIPCNMSRTWYSAEEWKYLTLTMSWPQTFCLTQDFKDCRIPQNVHNWTIHGLWPSSDSGEGPSYCGKKPFFDSSKVKDLLNGLNKFWPDLIDVGSYYAFWSHEWCRHGTCANSVPSLKGETNYFNKTLQLFQNFNPYSTLSRAGITPSDSKTYPKKDIMNALTTAFSFNISIGCYRQNDSSIDYLHEVYVCMDKSFHLIDCPDRENATCSDSVTYPTIHHDSVAVQNFS</sequence>
<reference evidence="5" key="1">
    <citation type="submission" date="2021-10" db="EMBL/GenBank/DDBJ databases">
        <title>Tropical sea cucumber genome reveals ecological adaptation and Cuvierian tubules defense mechanism.</title>
        <authorList>
            <person name="Chen T."/>
        </authorList>
    </citation>
    <scope>NUCLEOTIDE SEQUENCE</scope>
    <source>
        <strain evidence="5">Nanhai2018</strain>
        <tissue evidence="5">Muscle</tissue>
    </source>
</reference>
<evidence type="ECO:0000256" key="3">
    <source>
        <dbReference type="PIRSR" id="PIRSR633697-1"/>
    </source>
</evidence>
<evidence type="ECO:0000313" key="5">
    <source>
        <dbReference type="EMBL" id="KAJ8045453.1"/>
    </source>
</evidence>
<name>A0A9Q1CHM6_HOLLE</name>
<proteinExistence type="inferred from homology"/>
<comment type="caution">
    <text evidence="5">The sequence shown here is derived from an EMBL/GenBank/DDBJ whole genome shotgun (WGS) entry which is preliminary data.</text>
</comment>
<dbReference type="GO" id="GO:0033897">
    <property type="term" value="F:ribonuclease T2 activity"/>
    <property type="evidence" value="ECO:0007669"/>
    <property type="project" value="InterPro"/>
</dbReference>
<evidence type="ECO:0000256" key="2">
    <source>
        <dbReference type="ARBA" id="ARBA00023157"/>
    </source>
</evidence>
<dbReference type="Pfam" id="PF00445">
    <property type="entry name" value="Ribonuclease_T2"/>
    <property type="match status" value="1"/>
</dbReference>
<keyword evidence="2" id="KW-1015">Disulfide bond</keyword>
<feature type="active site" evidence="3">
    <location>
        <position position="146"/>
    </location>
</feature>
<dbReference type="InterPro" id="IPR036430">
    <property type="entry name" value="RNase_T2-like_sf"/>
</dbReference>
<dbReference type="EMBL" id="JAIZAY010000003">
    <property type="protein sequence ID" value="KAJ8045453.1"/>
    <property type="molecule type" value="Genomic_DNA"/>
</dbReference>
<dbReference type="SUPFAM" id="SSF55895">
    <property type="entry name" value="Ribonuclease Rh-like"/>
    <property type="match status" value="1"/>
</dbReference>
<dbReference type="PROSITE" id="PS00530">
    <property type="entry name" value="RNASE_T2_1"/>
    <property type="match status" value="1"/>
</dbReference>
<dbReference type="InterPro" id="IPR001568">
    <property type="entry name" value="RNase_T2-like"/>
</dbReference>
<evidence type="ECO:0000256" key="1">
    <source>
        <dbReference type="ARBA" id="ARBA00007469"/>
    </source>
</evidence>
<dbReference type="InterPro" id="IPR033130">
    <property type="entry name" value="RNase_T2_His_AS_2"/>
</dbReference>
<feature type="active site" evidence="3">
    <location>
        <position position="142"/>
    </location>
</feature>
<evidence type="ECO:0000256" key="4">
    <source>
        <dbReference type="RuleBase" id="RU004328"/>
    </source>
</evidence>
<organism evidence="5 6">
    <name type="scientific">Holothuria leucospilota</name>
    <name type="common">Black long sea cucumber</name>
    <name type="synonym">Mertensiothuria leucospilota</name>
    <dbReference type="NCBI Taxonomy" id="206669"/>
    <lineage>
        <taxon>Eukaryota</taxon>
        <taxon>Metazoa</taxon>
        <taxon>Echinodermata</taxon>
        <taxon>Eleutherozoa</taxon>
        <taxon>Echinozoa</taxon>
        <taxon>Holothuroidea</taxon>
        <taxon>Aspidochirotacea</taxon>
        <taxon>Aspidochirotida</taxon>
        <taxon>Holothuriidae</taxon>
        <taxon>Holothuria</taxon>
    </lineage>
</organism>
<dbReference type="AlphaFoldDB" id="A0A9Q1CHM6"/>
<dbReference type="CDD" id="cd01061">
    <property type="entry name" value="RNase_T2_euk"/>
    <property type="match status" value="1"/>
</dbReference>
<accession>A0A9Q1CHM6</accession>
<gene>
    <name evidence="5" type="ORF">HOLleu_08466</name>
</gene>
<evidence type="ECO:0000313" key="6">
    <source>
        <dbReference type="Proteomes" id="UP001152320"/>
    </source>
</evidence>
<dbReference type="GO" id="GO:0005576">
    <property type="term" value="C:extracellular region"/>
    <property type="evidence" value="ECO:0007669"/>
    <property type="project" value="TreeGrafter"/>
</dbReference>
<dbReference type="PANTHER" id="PTHR11240">
    <property type="entry name" value="RIBONUCLEASE T2"/>
    <property type="match status" value="1"/>
</dbReference>
<dbReference type="InterPro" id="IPR018188">
    <property type="entry name" value="RNase_T2_His_AS_1"/>
</dbReference>
<keyword evidence="6" id="KW-1185">Reference proteome</keyword>
<dbReference type="InterPro" id="IPR033697">
    <property type="entry name" value="Ribonuclease_T2_eukaryotic"/>
</dbReference>
<comment type="similarity">
    <text evidence="1 4">Belongs to the RNase T2 family.</text>
</comment>
<dbReference type="Proteomes" id="UP001152320">
    <property type="component" value="Chromosome 3"/>
</dbReference>
<dbReference type="GO" id="GO:0003723">
    <property type="term" value="F:RNA binding"/>
    <property type="evidence" value="ECO:0007669"/>
    <property type="project" value="InterPro"/>
</dbReference>
<dbReference type="GO" id="GO:0006401">
    <property type="term" value="P:RNA catabolic process"/>
    <property type="evidence" value="ECO:0007669"/>
    <property type="project" value="TreeGrafter"/>
</dbReference>